<accession>A0A098EA25</accession>
<organism evidence="1">
    <name type="scientific">groundwater metagenome</name>
    <dbReference type="NCBI Taxonomy" id="717931"/>
    <lineage>
        <taxon>unclassified sequences</taxon>
        <taxon>metagenomes</taxon>
        <taxon>ecological metagenomes</taxon>
    </lineage>
</organism>
<gene>
    <name evidence="1" type="ORF">MSIBF_A2220003</name>
</gene>
<proteinExistence type="predicted"/>
<evidence type="ECO:0000313" key="1">
    <source>
        <dbReference type="EMBL" id="CEG12381.1"/>
    </source>
</evidence>
<protein>
    <submittedName>
        <fullName evidence="1">Uncharacterized protein</fullName>
    </submittedName>
</protein>
<reference evidence="1" key="1">
    <citation type="submission" date="2014-09" db="EMBL/GenBank/DDBJ databases">
        <authorList>
            <person name="Probst J Alexander"/>
        </authorList>
    </citation>
    <scope>NUCLEOTIDE SEQUENCE</scope>
</reference>
<dbReference type="EMBL" id="CCXY01000138">
    <property type="protein sequence ID" value="CEG12381.1"/>
    <property type="molecule type" value="Genomic_DNA"/>
</dbReference>
<name>A0A098EA25_9ZZZZ</name>
<dbReference type="AlphaFoldDB" id="A0A098EA25"/>
<sequence length="34" mass="4086">MNVEDYSFGQIKIEDKEYAYGLRIIDKEIELAQY</sequence>